<dbReference type="SUPFAM" id="SSF52540">
    <property type="entry name" value="P-loop containing nucleoside triphosphate hydrolases"/>
    <property type="match status" value="1"/>
</dbReference>
<keyword evidence="1 9" id="KW-0547">Nucleotide-binding</keyword>
<dbReference type="EC" id="5.6.2.4" evidence="7"/>
<dbReference type="Proteomes" id="UP000034799">
    <property type="component" value="Unassembled WGS sequence"/>
</dbReference>
<dbReference type="InterPro" id="IPR014016">
    <property type="entry name" value="UvrD-like_ATP-bd"/>
</dbReference>
<dbReference type="InterPro" id="IPR000212">
    <property type="entry name" value="DNA_helicase_UvrD/REP"/>
</dbReference>
<dbReference type="PROSITE" id="PS51198">
    <property type="entry name" value="UVRD_HELICASE_ATP_BIND"/>
    <property type="match status" value="1"/>
</dbReference>
<keyword evidence="2 9" id="KW-0378">Hydrolase</keyword>
<evidence type="ECO:0000313" key="12">
    <source>
        <dbReference type="Proteomes" id="UP000034799"/>
    </source>
</evidence>
<reference evidence="11 12" key="1">
    <citation type="journal article" date="2015" name="Nature">
        <title>rRNA introns, odd ribosomes, and small enigmatic genomes across a large radiation of phyla.</title>
        <authorList>
            <person name="Brown C.T."/>
            <person name="Hug L.A."/>
            <person name="Thomas B.C."/>
            <person name="Sharon I."/>
            <person name="Castelle C.J."/>
            <person name="Singh A."/>
            <person name="Wilkins M.J."/>
            <person name="Williams K.H."/>
            <person name="Banfield J.F."/>
        </authorList>
    </citation>
    <scope>NUCLEOTIDE SEQUENCE [LARGE SCALE GENOMIC DNA]</scope>
</reference>
<evidence type="ECO:0000256" key="9">
    <source>
        <dbReference type="PROSITE-ProRule" id="PRU00560"/>
    </source>
</evidence>
<comment type="catalytic activity">
    <reaction evidence="8">
        <text>ATP + H2O = ADP + phosphate + H(+)</text>
        <dbReference type="Rhea" id="RHEA:13065"/>
        <dbReference type="ChEBI" id="CHEBI:15377"/>
        <dbReference type="ChEBI" id="CHEBI:15378"/>
        <dbReference type="ChEBI" id="CHEBI:30616"/>
        <dbReference type="ChEBI" id="CHEBI:43474"/>
        <dbReference type="ChEBI" id="CHEBI:456216"/>
        <dbReference type="EC" id="5.6.2.4"/>
    </reaction>
</comment>
<dbReference type="PANTHER" id="PTHR11070">
    <property type="entry name" value="UVRD / RECB / PCRA DNA HELICASE FAMILY MEMBER"/>
    <property type="match status" value="1"/>
</dbReference>
<dbReference type="Gene3D" id="3.40.50.300">
    <property type="entry name" value="P-loop containing nucleotide triphosphate hydrolases"/>
    <property type="match status" value="2"/>
</dbReference>
<evidence type="ECO:0000259" key="10">
    <source>
        <dbReference type="PROSITE" id="PS51198"/>
    </source>
</evidence>
<dbReference type="GO" id="GO:0005524">
    <property type="term" value="F:ATP binding"/>
    <property type="evidence" value="ECO:0007669"/>
    <property type="project" value="UniProtKB-UniRule"/>
</dbReference>
<accession>A0A0G0MSB7</accession>
<evidence type="ECO:0000256" key="3">
    <source>
        <dbReference type="ARBA" id="ARBA00022806"/>
    </source>
</evidence>
<evidence type="ECO:0000256" key="7">
    <source>
        <dbReference type="ARBA" id="ARBA00034808"/>
    </source>
</evidence>
<dbReference type="InterPro" id="IPR027417">
    <property type="entry name" value="P-loop_NTPase"/>
</dbReference>
<keyword evidence="4 9" id="KW-0067">ATP-binding</keyword>
<protein>
    <recommendedName>
        <fullName evidence="7">DNA 3'-5' helicase</fullName>
        <ecNumber evidence="7">5.6.2.4</ecNumber>
    </recommendedName>
</protein>
<dbReference type="GO" id="GO:0005829">
    <property type="term" value="C:cytosol"/>
    <property type="evidence" value="ECO:0007669"/>
    <property type="project" value="TreeGrafter"/>
</dbReference>
<name>A0A0G0MSB7_9BACT</name>
<evidence type="ECO:0000256" key="4">
    <source>
        <dbReference type="ARBA" id="ARBA00022840"/>
    </source>
</evidence>
<gene>
    <name evidence="11" type="ORF">UT34_C0001G0103</name>
</gene>
<dbReference type="Pfam" id="PF13361">
    <property type="entry name" value="UvrD_C"/>
    <property type="match status" value="1"/>
</dbReference>
<dbReference type="GO" id="GO:0016887">
    <property type="term" value="F:ATP hydrolysis activity"/>
    <property type="evidence" value="ECO:0007669"/>
    <property type="project" value="RHEA"/>
</dbReference>
<dbReference type="STRING" id="1619100.UT34_C0001G0103"/>
<comment type="catalytic activity">
    <reaction evidence="6">
        <text>Couples ATP hydrolysis with the unwinding of duplex DNA by translocating in the 3'-5' direction.</text>
        <dbReference type="EC" id="5.6.2.4"/>
    </reaction>
</comment>
<dbReference type="Pfam" id="PF13245">
    <property type="entry name" value="AAA_19"/>
    <property type="match status" value="1"/>
</dbReference>
<evidence type="ECO:0000313" key="11">
    <source>
        <dbReference type="EMBL" id="KKR06063.1"/>
    </source>
</evidence>
<dbReference type="PANTHER" id="PTHR11070:SF17">
    <property type="entry name" value="DNA HELICASE IV"/>
    <property type="match status" value="1"/>
</dbReference>
<dbReference type="PATRIC" id="fig|1619100.3.peg.104"/>
<feature type="binding site" evidence="9">
    <location>
        <begin position="251"/>
        <end position="258"/>
    </location>
    <ligand>
        <name>ATP</name>
        <dbReference type="ChEBI" id="CHEBI:30616"/>
    </ligand>
</feature>
<sequence length="739" mass="84549">MLTFKKYLSPLIDKLDELKDFKDVDITSDVLKQEYPYLQNVTSIVSKRAASLFSRLKELENELEKQVLIIENETGDDKKEAVKIYNQLMKMINEHVKRINRELQILDIPYFGKVVFNRVRSEKFPKGSITSYIGKFAYFDRETNSSLITDWRAPIANLYYTNSGPTEGVEFTSPLGQQMGSIEQKRMFEISKARIKSIYDAKTGNTAADEFLLSQLNQKIGQKLTDIVSTIQNEQNRIIRDKIDKLSVLQGVAGSGKTTIVLHRLAYLFFTYNKQIKAEKTLIIAPNKLFLDYISDVLPSLGIDGVETNTYLFWAKKVLNWSNKHILANIKPDPESQMIKGSKEFLIQLVEGFTEYIDELLEGLPFSNSEKIYRNYYEIRAKSADITPVEALKLSVQKEKNQLMYKGSTTASFLRRNELYGDVITEKIEDYLKQGLDIMMIYKKIVSKMSIPSAVKQRTDKIVRKLRSYYTYEADDLPALLILHLLLNGSADVLRDYIIADEAQDLSYSQIYSMYLTTKKSNLMLAGDLAQAIREPNCIDDWIELIETTKKLNHGELSYEYHQLNKCYRTTIEIINYVTTRIDRVFPKSYLRPEAVLRHGEPVDVLQSDSPLVEGKSGDIKRLAEKIKEELDKSRNTIAVITKDAVSAQSLYEHLEKEGGLSQYLIPIGVENYSAGVIITPVLNAKGLEFDSVFLIDVNSDNYPSTFESARKFYVAGTRALHHLTICFTKNHPSDILQV</sequence>
<organism evidence="11 12">
    <name type="scientific">candidate division WS6 bacterium GW2011_GWF2_39_15</name>
    <dbReference type="NCBI Taxonomy" id="1619100"/>
    <lineage>
        <taxon>Bacteria</taxon>
        <taxon>Candidatus Dojkabacteria</taxon>
    </lineage>
</organism>
<evidence type="ECO:0000256" key="1">
    <source>
        <dbReference type="ARBA" id="ARBA00022741"/>
    </source>
</evidence>
<proteinExistence type="predicted"/>
<dbReference type="InterPro" id="IPR014017">
    <property type="entry name" value="DNA_helicase_UvrD-like_C"/>
</dbReference>
<dbReference type="AlphaFoldDB" id="A0A0G0MSB7"/>
<keyword evidence="5" id="KW-0413">Isomerase</keyword>
<comment type="caution">
    <text evidence="11">The sequence shown here is derived from an EMBL/GenBank/DDBJ whole genome shotgun (WGS) entry which is preliminary data.</text>
</comment>
<feature type="domain" description="UvrD-like helicase ATP-binding" evidence="10">
    <location>
        <begin position="230"/>
        <end position="571"/>
    </location>
</feature>
<evidence type="ECO:0000256" key="8">
    <source>
        <dbReference type="ARBA" id="ARBA00048988"/>
    </source>
</evidence>
<keyword evidence="3 9" id="KW-0347">Helicase</keyword>
<dbReference type="GO" id="GO:0000725">
    <property type="term" value="P:recombinational repair"/>
    <property type="evidence" value="ECO:0007669"/>
    <property type="project" value="TreeGrafter"/>
</dbReference>
<evidence type="ECO:0000256" key="5">
    <source>
        <dbReference type="ARBA" id="ARBA00023235"/>
    </source>
</evidence>
<evidence type="ECO:0000256" key="2">
    <source>
        <dbReference type="ARBA" id="ARBA00022801"/>
    </source>
</evidence>
<evidence type="ECO:0000256" key="6">
    <source>
        <dbReference type="ARBA" id="ARBA00034617"/>
    </source>
</evidence>
<dbReference type="EMBL" id="LBWK01000001">
    <property type="protein sequence ID" value="KKR06063.1"/>
    <property type="molecule type" value="Genomic_DNA"/>
</dbReference>
<dbReference type="GO" id="GO:0043138">
    <property type="term" value="F:3'-5' DNA helicase activity"/>
    <property type="evidence" value="ECO:0007669"/>
    <property type="project" value="UniProtKB-EC"/>
</dbReference>
<dbReference type="GO" id="GO:0003677">
    <property type="term" value="F:DNA binding"/>
    <property type="evidence" value="ECO:0007669"/>
    <property type="project" value="InterPro"/>
</dbReference>